<evidence type="ECO:0000313" key="1">
    <source>
        <dbReference type="EMBL" id="KTF05698.1"/>
    </source>
</evidence>
<dbReference type="AlphaFoldDB" id="A0A1B6NQW6"/>
<gene>
    <name evidence="1" type="ORF">MGSAQ_002806</name>
</gene>
<feature type="non-terminal residue" evidence="1">
    <location>
        <position position="85"/>
    </location>
</feature>
<dbReference type="EMBL" id="AYSL01001627">
    <property type="protein sequence ID" value="KTF05698.1"/>
    <property type="molecule type" value="Genomic_DNA"/>
</dbReference>
<accession>A0A1B6NQW6</accession>
<name>A0A1B6NQW6_9ZZZZ</name>
<protein>
    <submittedName>
        <fullName evidence="1">Uncharacterized protein</fullName>
    </submittedName>
</protein>
<proteinExistence type="predicted"/>
<reference evidence="1" key="1">
    <citation type="submission" date="2013-11" db="EMBL/GenBank/DDBJ databases">
        <title>Microbial diversity, functional groups and degradation webs in Northern and Southern Mediterranean and Red Sea marine crude oil polluted sites.</title>
        <authorList>
            <person name="Daffonchio D."/>
            <person name="Mapelli F."/>
            <person name="Ferrer M."/>
            <person name="Richter M."/>
            <person name="Cherif A."/>
            <person name="Malkawi H.I."/>
            <person name="Yakimov M.M."/>
            <person name="Abdel-Fattah Y.R."/>
            <person name="Blaghen M."/>
            <person name="Golyshin P.N."/>
            <person name="Kalogerakis N."/>
            <person name="Boon N."/>
            <person name="Magagnini M."/>
            <person name="Fava F."/>
        </authorList>
    </citation>
    <scope>NUCLEOTIDE SEQUENCE</scope>
</reference>
<organism evidence="1">
    <name type="scientific">marine sediment metagenome</name>
    <dbReference type="NCBI Taxonomy" id="412755"/>
    <lineage>
        <taxon>unclassified sequences</taxon>
        <taxon>metagenomes</taxon>
        <taxon>ecological metagenomes</taxon>
    </lineage>
</organism>
<sequence length="85" mass="9306">MTLQTSKNEIKGSDLTRAMLKKYEGGGVHCVISDESDEAALNWCTYVNSPAGVTLIIKEDENGIFVCKDGNKWEFAVPVDLIPLS</sequence>
<comment type="caution">
    <text evidence="1">The sequence shown here is derived from an EMBL/GenBank/DDBJ whole genome shotgun (WGS) entry which is preliminary data.</text>
</comment>